<keyword evidence="2" id="KW-1185">Reference proteome</keyword>
<accession>A0ABQ1ZUE1</accession>
<organism evidence="1 2">
    <name type="scientific">Saccharibacillus endophyticus</name>
    <dbReference type="NCBI Taxonomy" id="2060666"/>
    <lineage>
        <taxon>Bacteria</taxon>
        <taxon>Bacillati</taxon>
        <taxon>Bacillota</taxon>
        <taxon>Bacilli</taxon>
        <taxon>Bacillales</taxon>
        <taxon>Paenibacillaceae</taxon>
        <taxon>Saccharibacillus</taxon>
    </lineage>
</organism>
<proteinExistence type="predicted"/>
<evidence type="ECO:0008006" key="3">
    <source>
        <dbReference type="Google" id="ProtNLM"/>
    </source>
</evidence>
<evidence type="ECO:0000313" key="1">
    <source>
        <dbReference type="EMBL" id="GGH76737.1"/>
    </source>
</evidence>
<reference evidence="2" key="1">
    <citation type="journal article" date="2019" name="Int. J. Syst. Evol. Microbiol.">
        <title>The Global Catalogue of Microorganisms (GCM) 10K type strain sequencing project: providing services to taxonomists for standard genome sequencing and annotation.</title>
        <authorList>
            <consortium name="The Broad Institute Genomics Platform"/>
            <consortium name="The Broad Institute Genome Sequencing Center for Infectious Disease"/>
            <person name="Wu L."/>
            <person name="Ma J."/>
        </authorList>
    </citation>
    <scope>NUCLEOTIDE SEQUENCE [LARGE SCALE GENOMIC DNA]</scope>
    <source>
        <strain evidence="2">CCM 8702</strain>
    </source>
</reference>
<comment type="caution">
    <text evidence="1">The sequence shown here is derived from an EMBL/GenBank/DDBJ whole genome shotgun (WGS) entry which is preliminary data.</text>
</comment>
<dbReference type="EMBL" id="BMDD01000002">
    <property type="protein sequence ID" value="GGH76737.1"/>
    <property type="molecule type" value="Genomic_DNA"/>
</dbReference>
<sequence>MSGIYKDQWKSSLIFFLSSKAYLFDYENGEGLLIVGSSNFSFSALKTGYEWNLAMNAQAEPYTFQDAMDQFMEIFVSRCHAAADRGYDRAARRGVSA</sequence>
<gene>
    <name evidence="1" type="ORF">GCM10007362_19430</name>
</gene>
<dbReference type="Proteomes" id="UP000605427">
    <property type="component" value="Unassembled WGS sequence"/>
</dbReference>
<evidence type="ECO:0000313" key="2">
    <source>
        <dbReference type="Proteomes" id="UP000605427"/>
    </source>
</evidence>
<dbReference type="Gene3D" id="3.30.870.10">
    <property type="entry name" value="Endonuclease Chain A"/>
    <property type="match status" value="1"/>
</dbReference>
<name>A0ABQ1ZUE1_9BACL</name>
<protein>
    <recommendedName>
        <fullName evidence="3">Phospholipase D-like domain-containing protein</fullName>
    </recommendedName>
</protein>